<sequence length="206" mass="22871">MVSHLQVLAAHIGLDVQFTRKRSPPPAGGLPFKRSRSKTPEPHRGIIPKLSPPRTSSGKNTRRQSFAALLPGGRGAPPKRSRPGQWTLEKRLIFVDRLLTAGYKALCLTDLAEEKQLVNQLTPGRTGSIRELCMNAAARLHDHCTDCKKKQAVAKRKADRDGLADFLLRGASECVGDEEEEELNGNDSLEEDELMDEEPEKEEKNE</sequence>
<protein>
    <submittedName>
        <fullName evidence="2">Uncharacterized protein</fullName>
    </submittedName>
</protein>
<dbReference type="AlphaFoldDB" id="A0AAD3TUF3"/>
<name>A0AAD3TUF3_9TREE</name>
<organism evidence="2 3">
    <name type="scientific">Cutaneotrichosporon spelunceum</name>
    <dbReference type="NCBI Taxonomy" id="1672016"/>
    <lineage>
        <taxon>Eukaryota</taxon>
        <taxon>Fungi</taxon>
        <taxon>Dikarya</taxon>
        <taxon>Basidiomycota</taxon>
        <taxon>Agaricomycotina</taxon>
        <taxon>Tremellomycetes</taxon>
        <taxon>Trichosporonales</taxon>
        <taxon>Trichosporonaceae</taxon>
        <taxon>Cutaneotrichosporon</taxon>
    </lineage>
</organism>
<dbReference type="Proteomes" id="UP001222932">
    <property type="component" value="Unassembled WGS sequence"/>
</dbReference>
<comment type="caution">
    <text evidence="2">The sequence shown here is derived from an EMBL/GenBank/DDBJ whole genome shotgun (WGS) entry which is preliminary data.</text>
</comment>
<gene>
    <name evidence="2" type="ORF">CspeluHIS016_0309470</name>
</gene>
<dbReference type="EMBL" id="BTCM01000003">
    <property type="protein sequence ID" value="GMK57107.1"/>
    <property type="molecule type" value="Genomic_DNA"/>
</dbReference>
<evidence type="ECO:0000256" key="1">
    <source>
        <dbReference type="SAM" id="MobiDB-lite"/>
    </source>
</evidence>
<evidence type="ECO:0000313" key="2">
    <source>
        <dbReference type="EMBL" id="GMK57107.1"/>
    </source>
</evidence>
<feature type="compositionally biased region" description="Acidic residues" evidence="1">
    <location>
        <begin position="175"/>
        <end position="200"/>
    </location>
</feature>
<keyword evidence="3" id="KW-1185">Reference proteome</keyword>
<reference evidence="2" key="2">
    <citation type="submission" date="2023-06" db="EMBL/GenBank/DDBJ databases">
        <authorList>
            <person name="Kobayashi Y."/>
            <person name="Kayamori A."/>
            <person name="Aoki K."/>
            <person name="Shiwa Y."/>
            <person name="Fujita N."/>
            <person name="Sugita T."/>
            <person name="Iwasaki W."/>
            <person name="Tanaka N."/>
            <person name="Takashima M."/>
        </authorList>
    </citation>
    <scope>NUCLEOTIDE SEQUENCE</scope>
    <source>
        <strain evidence="2">HIS016</strain>
    </source>
</reference>
<proteinExistence type="predicted"/>
<feature type="region of interest" description="Disordered" evidence="1">
    <location>
        <begin position="19"/>
        <end position="61"/>
    </location>
</feature>
<feature type="region of interest" description="Disordered" evidence="1">
    <location>
        <begin position="173"/>
        <end position="206"/>
    </location>
</feature>
<evidence type="ECO:0000313" key="3">
    <source>
        <dbReference type="Proteomes" id="UP001222932"/>
    </source>
</evidence>
<accession>A0AAD3TUF3</accession>
<reference evidence="2" key="1">
    <citation type="journal article" date="2023" name="BMC Genomics">
        <title>Chromosome-level genome assemblies of Cutaneotrichosporon spp. (Trichosporonales, Basidiomycota) reveal imbalanced evolution between nucleotide sequences and chromosome synteny.</title>
        <authorList>
            <person name="Kobayashi Y."/>
            <person name="Kayamori A."/>
            <person name="Aoki K."/>
            <person name="Shiwa Y."/>
            <person name="Matsutani M."/>
            <person name="Fujita N."/>
            <person name="Sugita T."/>
            <person name="Iwasaki W."/>
            <person name="Tanaka N."/>
            <person name="Takashima M."/>
        </authorList>
    </citation>
    <scope>NUCLEOTIDE SEQUENCE</scope>
    <source>
        <strain evidence="2">HIS016</strain>
    </source>
</reference>